<dbReference type="EMBL" id="JBBDHC010000014">
    <property type="protein sequence ID" value="MEJ1250053.1"/>
    <property type="molecule type" value="Genomic_DNA"/>
</dbReference>
<keyword evidence="3" id="KW-1185">Reference proteome</keyword>
<dbReference type="InterPro" id="IPR024079">
    <property type="entry name" value="MetalloPept_cat_dom_sf"/>
</dbReference>
<proteinExistence type="predicted"/>
<sequence length="1100" mass="113024">MKNPHPRLALPSALMLALLCSSAALAGVTDPYWQDAAGRSPAANAPQPASFRALSLDTAAMAAYLKQAHSSRIAAEVSLPLPEGGFSDFMVIDSGTLPPELQAKYPDILSFKGSDGKGRRLRLDVSPIGFQAMVFDTDGMWLVRPEVIASGTDNYLSYRRTEVQAPHGMGQCEVHTDESITAHVGNLHRTDSGFAPMTQTGVNQRVYRAAVASNNQYIAAVGGGTVAGGLAATTTAVNRVTEVYEYEMSIRLVLVPNNDLIMYPNAATDPFASNGTGVINNSTSVISAAIGVGNYDIGHVFTTGSGGVAGLGVVCNASSKARGTTGLPNPVGDDFYIDFVAHEMGHQFRANHPFNGALGNCSGGNRNGSTAYEPGSGSTVMAYAGICSGDNLQPHSDPYFHAISLQEITNFTSGSGNCSANTLNPNNAPVIDTGSLLPTGKTIPARTPFVLNASATDADAGSTLVYSWEQWDLGAQAALSAGDQGSNPIFRSFPPVATGERVFPRMSTVLGGAAAPGETMPTTSRNMNFRLTVRDHSDALHGWGTSQSADVGFAVVNTAGPFKVNSPGAGVIWSGGATGTVAWDVANTAAAPVSCSSVDIRLSTDGGQSFPTALATGVPNSGSASVPVPVISTAQARVRVMCSNNIFFNVSPANFTIAPGGTTYTVGGSVSGLAGTGLVLRLNGGNDEPISADGPFTFSGVVLDGSPYSVTVGSQPTAPIQNCTVANGSGTISGADVTNVQVTCVTVPTYSVGGTISGLTGTGLKLRLNGGANLDVAAAATAFTFPETLVDGSSYAVTIFAQPVGQTCSVAAGTGTIAGANVTSVLLNCVDLPPQAYTVGGRVRGLTAPGLVLQLNGAQTRTINANGLYAFVPGVATGESYSVAVLTQPPGQACVVSNATGIMGHADVTDVDVDCAALPDAIFSDGFEGDAPAPVCAPLQLFQDPSFEATDPATFTNPYWNSDDSLSGSSFCDASCDDGATFVARTGDWFVWFGGWDQANTSSLSQSVTLDAGHPRTMNWWMVNQIDGDPSASLTLSIDGTVVQTVSPVGDGTIWEAQSFAIPAQYLDGGMHEIRFDWSASSPASEIGGAMVDDMTLDCD</sequence>
<evidence type="ECO:0000256" key="1">
    <source>
        <dbReference type="SAM" id="SignalP"/>
    </source>
</evidence>
<feature type="chain" id="PRO_5043454784" evidence="1">
    <location>
        <begin position="27"/>
        <end position="1100"/>
    </location>
</feature>
<dbReference type="Pfam" id="PF13583">
    <property type="entry name" value="Reprolysin_4"/>
    <property type="match status" value="1"/>
</dbReference>
<dbReference type="Gene3D" id="3.40.390.10">
    <property type="entry name" value="Collagenase (Catalytic Domain)"/>
    <property type="match status" value="1"/>
</dbReference>
<dbReference type="Proteomes" id="UP001364472">
    <property type="component" value="Unassembled WGS sequence"/>
</dbReference>
<accession>A0AAW9R8D1</accession>
<evidence type="ECO:0000313" key="2">
    <source>
        <dbReference type="EMBL" id="MEJ1250053.1"/>
    </source>
</evidence>
<comment type="caution">
    <text evidence="2">The sequence shown here is derived from an EMBL/GenBank/DDBJ whole genome shotgun (WGS) entry which is preliminary data.</text>
</comment>
<evidence type="ECO:0000313" key="3">
    <source>
        <dbReference type="Proteomes" id="UP001364472"/>
    </source>
</evidence>
<protein>
    <submittedName>
        <fullName evidence="2">Reprolysin-like metallopeptidase</fullName>
    </submittedName>
</protein>
<feature type="signal peptide" evidence="1">
    <location>
        <begin position="1"/>
        <end position="26"/>
    </location>
</feature>
<dbReference type="SUPFAM" id="SSF55486">
    <property type="entry name" value="Metalloproteases ('zincins'), catalytic domain"/>
    <property type="match status" value="1"/>
</dbReference>
<gene>
    <name evidence="2" type="ORF">WB794_10260</name>
</gene>
<keyword evidence="1" id="KW-0732">Signal</keyword>
<name>A0AAW9R8D1_9GAMM</name>
<organism evidence="2 3">
    <name type="scientific">Denitratimonas tolerans</name>
    <dbReference type="NCBI Taxonomy" id="1338420"/>
    <lineage>
        <taxon>Bacteria</taxon>
        <taxon>Pseudomonadati</taxon>
        <taxon>Pseudomonadota</taxon>
        <taxon>Gammaproteobacteria</taxon>
        <taxon>Lysobacterales</taxon>
        <taxon>Lysobacteraceae</taxon>
        <taxon>Denitratimonas</taxon>
    </lineage>
</organism>
<reference evidence="2 3" key="1">
    <citation type="journal article" date="2016" name="Antonie Van Leeuwenhoek">
        <title>Denitratimonas tolerans gen. nov., sp. nov., a denitrifying bacterium isolated from a bioreactor for tannery wastewater treatment.</title>
        <authorList>
            <person name="Han S.I."/>
            <person name="Kim J.O."/>
            <person name="Lee Y.R."/>
            <person name="Ekpeghere K.I."/>
            <person name="Koh S.C."/>
            <person name="Whang K.S."/>
        </authorList>
    </citation>
    <scope>NUCLEOTIDE SEQUENCE [LARGE SCALE GENOMIC DNA]</scope>
    <source>
        <strain evidence="2 3">KACC 17565</strain>
    </source>
</reference>
<dbReference type="RefSeq" id="WP_337335758.1">
    <property type="nucleotide sequence ID" value="NZ_JBBDHC010000014.1"/>
</dbReference>
<dbReference type="AlphaFoldDB" id="A0AAW9R8D1"/>
<dbReference type="GO" id="GO:0008237">
    <property type="term" value="F:metallopeptidase activity"/>
    <property type="evidence" value="ECO:0007669"/>
    <property type="project" value="InterPro"/>
</dbReference>